<evidence type="ECO:0000256" key="1">
    <source>
        <dbReference type="SAM" id="MobiDB-lite"/>
    </source>
</evidence>
<reference evidence="3" key="1">
    <citation type="submission" date="2023-07" db="EMBL/GenBank/DDBJ databases">
        <authorList>
            <consortium name="CYATHOMIX"/>
        </authorList>
    </citation>
    <scope>NUCLEOTIDE SEQUENCE</scope>
    <source>
        <strain evidence="3">N/A</strain>
    </source>
</reference>
<sequence length="95" mass="10678">MSEDPSSAFSPSIFSRLKSDGKILHAFVLILAGIAVLTSMSFACALVALLRQKRSHRQITVEPRYQPYPPSNRRALEEENRDKSLSECMPMRNLA</sequence>
<keyword evidence="2" id="KW-0812">Transmembrane</keyword>
<feature type="transmembrane region" description="Helical" evidence="2">
    <location>
        <begin position="23"/>
        <end position="50"/>
    </location>
</feature>
<keyword evidence="2" id="KW-1133">Transmembrane helix</keyword>
<dbReference type="EMBL" id="CATQJL010000223">
    <property type="protein sequence ID" value="CAJ0597582.1"/>
    <property type="molecule type" value="Genomic_DNA"/>
</dbReference>
<name>A0AA36GSW0_CYLNA</name>
<evidence type="ECO:0000256" key="2">
    <source>
        <dbReference type="SAM" id="Phobius"/>
    </source>
</evidence>
<organism evidence="3 4">
    <name type="scientific">Cylicocyclus nassatus</name>
    <name type="common">Nematode worm</name>
    <dbReference type="NCBI Taxonomy" id="53992"/>
    <lineage>
        <taxon>Eukaryota</taxon>
        <taxon>Metazoa</taxon>
        <taxon>Ecdysozoa</taxon>
        <taxon>Nematoda</taxon>
        <taxon>Chromadorea</taxon>
        <taxon>Rhabditida</taxon>
        <taxon>Rhabditina</taxon>
        <taxon>Rhabditomorpha</taxon>
        <taxon>Strongyloidea</taxon>
        <taxon>Strongylidae</taxon>
        <taxon>Cylicocyclus</taxon>
    </lineage>
</organism>
<proteinExistence type="predicted"/>
<comment type="caution">
    <text evidence="3">The sequence shown here is derived from an EMBL/GenBank/DDBJ whole genome shotgun (WGS) entry which is preliminary data.</text>
</comment>
<dbReference type="Proteomes" id="UP001176961">
    <property type="component" value="Unassembled WGS sequence"/>
</dbReference>
<gene>
    <name evidence="3" type="ORF">CYNAS_LOCUS9565</name>
</gene>
<keyword evidence="2" id="KW-0472">Membrane</keyword>
<evidence type="ECO:0000313" key="3">
    <source>
        <dbReference type="EMBL" id="CAJ0597582.1"/>
    </source>
</evidence>
<feature type="region of interest" description="Disordered" evidence="1">
    <location>
        <begin position="61"/>
        <end position="95"/>
    </location>
</feature>
<feature type="compositionally biased region" description="Basic and acidic residues" evidence="1">
    <location>
        <begin position="74"/>
        <end position="85"/>
    </location>
</feature>
<dbReference type="AlphaFoldDB" id="A0AA36GSW0"/>
<evidence type="ECO:0000313" key="4">
    <source>
        <dbReference type="Proteomes" id="UP001176961"/>
    </source>
</evidence>
<protein>
    <submittedName>
        <fullName evidence="3">Uncharacterized protein</fullName>
    </submittedName>
</protein>
<keyword evidence="4" id="KW-1185">Reference proteome</keyword>
<accession>A0AA36GSW0</accession>